<dbReference type="Proteomes" id="UP000092124">
    <property type="component" value="Unassembled WGS sequence"/>
</dbReference>
<feature type="transmembrane region" description="Helical" evidence="6">
    <location>
        <begin position="309"/>
        <end position="332"/>
    </location>
</feature>
<dbReference type="PROSITE" id="PS50928">
    <property type="entry name" value="ABC_TM1"/>
    <property type="match status" value="1"/>
</dbReference>
<comment type="caution">
    <text evidence="8">The sequence shown here is derived from an EMBL/GenBank/DDBJ whole genome shotgun (WGS) entry which is preliminary data.</text>
</comment>
<feature type="domain" description="ABC transmembrane type-1" evidence="7">
    <location>
        <begin position="347"/>
        <end position="451"/>
    </location>
</feature>
<dbReference type="InterPro" id="IPR026523">
    <property type="entry name" value="PNMA"/>
</dbReference>
<evidence type="ECO:0000256" key="5">
    <source>
        <dbReference type="SAM" id="MobiDB-lite"/>
    </source>
</evidence>
<feature type="transmembrane region" description="Helical" evidence="6">
    <location>
        <begin position="339"/>
        <end position="362"/>
    </location>
</feature>
<evidence type="ECO:0000256" key="6">
    <source>
        <dbReference type="SAM" id="Phobius"/>
    </source>
</evidence>
<evidence type="ECO:0000256" key="4">
    <source>
        <dbReference type="ARBA" id="ARBA00023136"/>
    </source>
</evidence>
<comment type="subcellular location">
    <subcellularLocation>
        <location evidence="1">Membrane</location>
        <topology evidence="1">Multi-pass membrane protein</topology>
    </subcellularLocation>
</comment>
<keyword evidence="2 6" id="KW-0812">Transmembrane</keyword>
<dbReference type="PANTHER" id="PTHR23095:SF18">
    <property type="entry name" value="ZINC FINGER CCHC DOMAIN-CONTAINING PROTEIN 12"/>
    <property type="match status" value="1"/>
</dbReference>
<sequence length="451" mass="50325">MRLLHAANPSLNVADFLRAMKLVFGESESSVTAHSKFFNTVQDHGEKPSLYVIRLEVQLQNAIQAGVFAEREANKARLHQLLVGAELSRDLRFRLKGLLRMYGNEPENLPDFLELIRMIREEEDWDDTYIQRKRPRRAESMMEQAFSPVAFQGSPPIMISSADCNVIEIDDSQDDSDEDVILVEPEDPPLPSSSVPPFLGRAISEDQVLLIESPTISEIQAPSTSSGSGRKNNSFGELRRPRKRKHAVHCAHCGEEGHSKETCDNETDKAQVFENLIITLQELTHTEEERAREAIGEHFGFSELQSYRLFALLLVLLVVQVVLVVLVVLVLVMLAVVVVLLVVLVVLLVLVMLLVVVVQLLLLVGVVLVVIVLLLLLLLLLLVVLVLLLVPLLVMVVMVMMVLVLLLVVLVVLLVVRMVLQVMVMVVVLLIPLLVLLMVVVRSISVSRTLT</sequence>
<evidence type="ECO:0000256" key="2">
    <source>
        <dbReference type="ARBA" id="ARBA00022692"/>
    </source>
</evidence>
<dbReference type="EMBL" id="LZPO01087149">
    <property type="protein sequence ID" value="OBS67122.1"/>
    <property type="molecule type" value="Genomic_DNA"/>
</dbReference>
<dbReference type="AlphaFoldDB" id="A0A1A6GP31"/>
<organism evidence="8 9">
    <name type="scientific">Neotoma lepida</name>
    <name type="common">Desert woodrat</name>
    <dbReference type="NCBI Taxonomy" id="56216"/>
    <lineage>
        <taxon>Eukaryota</taxon>
        <taxon>Metazoa</taxon>
        <taxon>Chordata</taxon>
        <taxon>Craniata</taxon>
        <taxon>Vertebrata</taxon>
        <taxon>Euteleostomi</taxon>
        <taxon>Mammalia</taxon>
        <taxon>Eutheria</taxon>
        <taxon>Euarchontoglires</taxon>
        <taxon>Glires</taxon>
        <taxon>Rodentia</taxon>
        <taxon>Myomorpha</taxon>
        <taxon>Muroidea</taxon>
        <taxon>Cricetidae</taxon>
        <taxon>Neotominae</taxon>
        <taxon>Neotoma</taxon>
    </lineage>
</organism>
<evidence type="ECO:0000256" key="3">
    <source>
        <dbReference type="ARBA" id="ARBA00022989"/>
    </source>
</evidence>
<dbReference type="OrthoDB" id="115435at2759"/>
<keyword evidence="9" id="KW-1185">Reference proteome</keyword>
<protein>
    <recommendedName>
        <fullName evidence="7">ABC transmembrane type-1 domain-containing protein</fullName>
    </recommendedName>
</protein>
<evidence type="ECO:0000313" key="8">
    <source>
        <dbReference type="EMBL" id="OBS67122.1"/>
    </source>
</evidence>
<keyword evidence="4 6" id="KW-0472">Membrane</keyword>
<name>A0A1A6GP31_NEOLE</name>
<accession>A0A1A6GP31</accession>
<feature type="transmembrane region" description="Helical" evidence="6">
    <location>
        <begin position="368"/>
        <end position="390"/>
    </location>
</feature>
<dbReference type="STRING" id="56216.A0A1A6GP31"/>
<dbReference type="InterPro" id="IPR048270">
    <property type="entry name" value="PNMA_C"/>
</dbReference>
<feature type="transmembrane region" description="Helical" evidence="6">
    <location>
        <begin position="397"/>
        <end position="416"/>
    </location>
</feature>
<reference evidence="8 9" key="1">
    <citation type="submission" date="2016-06" db="EMBL/GenBank/DDBJ databases">
        <title>The Draft Genome Sequence and Annotation of the Desert Woodrat Neotoma lepida.</title>
        <authorList>
            <person name="Campbell M."/>
            <person name="Oakeson K.F."/>
            <person name="Yandell M."/>
            <person name="Halpert J.R."/>
            <person name="Dearing D."/>
        </authorList>
    </citation>
    <scope>NUCLEOTIDE SEQUENCE [LARGE SCALE GENOMIC DNA]</scope>
    <source>
        <strain evidence="8">417</strain>
        <tissue evidence="8">Liver</tissue>
    </source>
</reference>
<evidence type="ECO:0000313" key="9">
    <source>
        <dbReference type="Proteomes" id="UP000092124"/>
    </source>
</evidence>
<dbReference type="GO" id="GO:0016020">
    <property type="term" value="C:membrane"/>
    <property type="evidence" value="ECO:0007669"/>
    <property type="project" value="UniProtKB-SubCell"/>
</dbReference>
<keyword evidence="3 6" id="KW-1133">Transmembrane helix</keyword>
<proteinExistence type="predicted"/>
<feature type="region of interest" description="Disordered" evidence="5">
    <location>
        <begin position="216"/>
        <end position="243"/>
    </location>
</feature>
<evidence type="ECO:0000259" key="7">
    <source>
        <dbReference type="PROSITE" id="PS50928"/>
    </source>
</evidence>
<dbReference type="GO" id="GO:0005634">
    <property type="term" value="C:nucleus"/>
    <property type="evidence" value="ECO:0007669"/>
    <property type="project" value="TreeGrafter"/>
</dbReference>
<feature type="transmembrane region" description="Helical" evidence="6">
    <location>
        <begin position="422"/>
        <end position="441"/>
    </location>
</feature>
<dbReference type="Pfam" id="PF14893">
    <property type="entry name" value="PNMA"/>
    <property type="match status" value="1"/>
</dbReference>
<dbReference type="InterPro" id="IPR000515">
    <property type="entry name" value="MetI-like"/>
</dbReference>
<dbReference type="PANTHER" id="PTHR23095">
    <property type="entry name" value="PARANEOPLASTIC ANTIGEN"/>
    <property type="match status" value="1"/>
</dbReference>
<gene>
    <name evidence="8" type="ORF">A6R68_04336</name>
</gene>
<feature type="compositionally biased region" description="Polar residues" evidence="5">
    <location>
        <begin position="216"/>
        <end position="235"/>
    </location>
</feature>
<dbReference type="GO" id="GO:0055085">
    <property type="term" value="P:transmembrane transport"/>
    <property type="evidence" value="ECO:0007669"/>
    <property type="project" value="InterPro"/>
</dbReference>
<evidence type="ECO:0000256" key="1">
    <source>
        <dbReference type="ARBA" id="ARBA00004141"/>
    </source>
</evidence>